<dbReference type="SUPFAM" id="SSF53335">
    <property type="entry name" value="S-adenosyl-L-methionine-dependent methyltransferases"/>
    <property type="match status" value="1"/>
</dbReference>
<dbReference type="HAMAP" id="MF_01872">
    <property type="entry name" value="tRNA_methyltr_YfiC"/>
    <property type="match status" value="1"/>
</dbReference>
<comment type="subcellular location">
    <subcellularLocation>
        <location evidence="6">Cytoplasm</location>
    </subcellularLocation>
</comment>
<evidence type="ECO:0000313" key="8">
    <source>
        <dbReference type="EMBL" id="ABQ21843.1"/>
    </source>
</evidence>
<sequence length="240" mass="27064">MKTNKLINKSFRFKQFSIEEGTCGMPISTDGVLLGSWAFSLSPTTILDIGCGTGLLSLMCAQRFPHAHITALDIEQSAYQAAEHNRQQSPWAERIECQHADILHWQPSKRFAAIICNPPYFNSGETAQHQVRATARHTISLQHQALIERIPQLLEPDGVASFILPKAEGEDFIVLAKQAGLFVGRYCQVQPTTEKPVHRLLFELHLSPCLPVETRLVIREQQGYSEAFCQLTRDFYLKMS</sequence>
<dbReference type="OrthoDB" id="5383291at2"/>
<protein>
    <recommendedName>
        <fullName evidence="6">tRNA1(Val) (adenine(37)-N6)-methyltransferase</fullName>
        <ecNumber evidence="6">2.1.1.223</ecNumber>
    </recommendedName>
    <alternativeName>
        <fullName evidence="6">tRNA m6A37 methyltransferase</fullName>
    </alternativeName>
</protein>
<evidence type="ECO:0000256" key="5">
    <source>
        <dbReference type="ARBA" id="ARBA00022694"/>
    </source>
</evidence>
<feature type="domain" description="Methyltransferase small" evidence="7">
    <location>
        <begin position="45"/>
        <end position="129"/>
    </location>
</feature>
<dbReference type="KEGG" id="vco:VC0395_A0192"/>
<dbReference type="AlphaFoldDB" id="A0A0H3AN55"/>
<keyword evidence="3 6" id="KW-0808">Transferase</keyword>
<reference evidence="8 9" key="1">
    <citation type="submission" date="2007-03" db="EMBL/GenBank/DDBJ databases">
        <authorList>
            <person name="Heidelberg J."/>
        </authorList>
    </citation>
    <scope>NUCLEOTIDE SEQUENCE [LARGE SCALE GENOMIC DNA]</scope>
    <source>
        <strain evidence="9">ATCC 39541 / Classical Ogawa 395 / O395</strain>
    </source>
</reference>
<evidence type="ECO:0000313" key="9">
    <source>
        <dbReference type="Proteomes" id="UP000000249"/>
    </source>
</evidence>
<gene>
    <name evidence="8" type="ordered locus">VC0395_A0192</name>
</gene>
<dbReference type="InterPro" id="IPR022882">
    <property type="entry name" value="tRNA_adenine-N6_MeTrfase"/>
</dbReference>
<evidence type="ECO:0000256" key="6">
    <source>
        <dbReference type="HAMAP-Rule" id="MF_01872"/>
    </source>
</evidence>
<accession>A0A0H3AN55</accession>
<dbReference type="PATRIC" id="fig|345073.21.peg.659"/>
<dbReference type="GO" id="GO:0005737">
    <property type="term" value="C:cytoplasm"/>
    <property type="evidence" value="ECO:0007669"/>
    <property type="project" value="UniProtKB-SubCell"/>
</dbReference>
<comment type="catalytic activity">
    <reaction evidence="6">
        <text>adenosine(37) in tRNA1(Val) + S-adenosyl-L-methionine = N(6)-methyladenosine(37) in tRNA1(Val) + S-adenosyl-L-homocysteine + H(+)</text>
        <dbReference type="Rhea" id="RHEA:43160"/>
        <dbReference type="Rhea" id="RHEA-COMP:10369"/>
        <dbReference type="Rhea" id="RHEA-COMP:10370"/>
        <dbReference type="ChEBI" id="CHEBI:15378"/>
        <dbReference type="ChEBI" id="CHEBI:57856"/>
        <dbReference type="ChEBI" id="CHEBI:59789"/>
        <dbReference type="ChEBI" id="CHEBI:74411"/>
        <dbReference type="ChEBI" id="CHEBI:74449"/>
        <dbReference type="EC" id="2.1.1.223"/>
    </reaction>
</comment>
<dbReference type="GO" id="GO:0016430">
    <property type="term" value="F:tRNA (adenine-N6)-methyltransferase activity"/>
    <property type="evidence" value="ECO:0007669"/>
    <property type="project" value="UniProtKB-UniRule"/>
</dbReference>
<dbReference type="InterPro" id="IPR002052">
    <property type="entry name" value="DNA_methylase_N6_adenine_CS"/>
</dbReference>
<keyword evidence="1 6" id="KW-0963">Cytoplasm</keyword>
<dbReference type="Proteomes" id="UP000000249">
    <property type="component" value="Chromosome 1"/>
</dbReference>
<dbReference type="GO" id="GO:0003676">
    <property type="term" value="F:nucleic acid binding"/>
    <property type="evidence" value="ECO:0007669"/>
    <property type="project" value="InterPro"/>
</dbReference>
<dbReference type="Gene3D" id="3.40.50.150">
    <property type="entry name" value="Vaccinia Virus protein VP39"/>
    <property type="match status" value="1"/>
</dbReference>
<name>A0A0H3AN55_VIBC3</name>
<organism evidence="8 9">
    <name type="scientific">Vibrio cholerae serotype O1 (strain ATCC 39541 / Classical Ogawa 395 / O395)</name>
    <dbReference type="NCBI Taxonomy" id="345073"/>
    <lineage>
        <taxon>Bacteria</taxon>
        <taxon>Pseudomonadati</taxon>
        <taxon>Pseudomonadota</taxon>
        <taxon>Gammaproteobacteria</taxon>
        <taxon>Vibrionales</taxon>
        <taxon>Vibrionaceae</taxon>
        <taxon>Vibrio</taxon>
    </lineage>
</organism>
<keyword evidence="4 6" id="KW-0949">S-adenosyl-L-methionine</keyword>
<proteinExistence type="inferred from homology"/>
<dbReference type="eggNOG" id="COG4123">
    <property type="taxonomic scope" value="Bacteria"/>
</dbReference>
<dbReference type="RefSeq" id="WP_000856165.1">
    <property type="nucleotide sequence ID" value="NC_009457.1"/>
</dbReference>
<comment type="function">
    <text evidence="6">Specifically methylates the adenine in position 37 of tRNA(1)(Val) (anticodon cmo5UAC).</text>
</comment>
<dbReference type="Pfam" id="PF05175">
    <property type="entry name" value="MTS"/>
    <property type="match status" value="1"/>
</dbReference>
<dbReference type="CDD" id="cd02440">
    <property type="entry name" value="AdoMet_MTases"/>
    <property type="match status" value="1"/>
</dbReference>
<evidence type="ECO:0000256" key="3">
    <source>
        <dbReference type="ARBA" id="ARBA00022679"/>
    </source>
</evidence>
<dbReference type="EC" id="2.1.1.223" evidence="6"/>
<dbReference type="InterPro" id="IPR007848">
    <property type="entry name" value="Small_mtfrase_dom"/>
</dbReference>
<dbReference type="GO" id="GO:0032259">
    <property type="term" value="P:methylation"/>
    <property type="evidence" value="ECO:0007669"/>
    <property type="project" value="UniProtKB-KW"/>
</dbReference>
<dbReference type="EMBL" id="CP000627">
    <property type="protein sequence ID" value="ABQ21843.1"/>
    <property type="molecule type" value="Genomic_DNA"/>
</dbReference>
<dbReference type="PROSITE" id="PS00092">
    <property type="entry name" value="N6_MTASE"/>
    <property type="match status" value="1"/>
</dbReference>
<dbReference type="PANTHER" id="PTHR47739:SF1">
    <property type="entry name" value="TRNA1(VAL) (ADENINE(37)-N6)-METHYLTRANSFERASE"/>
    <property type="match status" value="1"/>
</dbReference>
<evidence type="ECO:0000256" key="1">
    <source>
        <dbReference type="ARBA" id="ARBA00022490"/>
    </source>
</evidence>
<dbReference type="InterPro" id="IPR050210">
    <property type="entry name" value="tRNA_Adenine-N(6)_MTase"/>
</dbReference>
<comment type="similarity">
    <text evidence="6">Belongs to the methyltransferase superfamily. tRNA (adenine-N(6)-)-methyltransferase family.</text>
</comment>
<evidence type="ECO:0000256" key="4">
    <source>
        <dbReference type="ARBA" id="ARBA00022691"/>
    </source>
</evidence>
<dbReference type="KEGG" id="vcr:VC395_0678"/>
<evidence type="ECO:0000256" key="2">
    <source>
        <dbReference type="ARBA" id="ARBA00022603"/>
    </source>
</evidence>
<dbReference type="PRINTS" id="PR00507">
    <property type="entry name" value="N12N6MTFRASE"/>
</dbReference>
<evidence type="ECO:0000259" key="7">
    <source>
        <dbReference type="Pfam" id="PF05175"/>
    </source>
</evidence>
<dbReference type="InterPro" id="IPR029063">
    <property type="entry name" value="SAM-dependent_MTases_sf"/>
</dbReference>
<dbReference type="PANTHER" id="PTHR47739">
    <property type="entry name" value="TRNA1(VAL) (ADENINE(37)-N6)-METHYLTRANSFERASE"/>
    <property type="match status" value="1"/>
</dbReference>
<keyword evidence="2 6" id="KW-0489">Methyltransferase</keyword>
<dbReference type="GO" id="GO:0008033">
    <property type="term" value="P:tRNA processing"/>
    <property type="evidence" value="ECO:0007669"/>
    <property type="project" value="UniProtKB-UniRule"/>
</dbReference>
<keyword evidence="5 6" id="KW-0819">tRNA processing</keyword>